<feature type="region of interest" description="Disordered" evidence="1">
    <location>
        <begin position="83"/>
        <end position="104"/>
    </location>
</feature>
<dbReference type="EMBL" id="JACEIK010000426">
    <property type="protein sequence ID" value="MCD7456859.1"/>
    <property type="molecule type" value="Genomic_DNA"/>
</dbReference>
<keyword evidence="3" id="KW-1185">Reference proteome</keyword>
<accession>A0ABS8SDK0</accession>
<organism evidence="2 3">
    <name type="scientific">Datura stramonium</name>
    <name type="common">Jimsonweed</name>
    <name type="synonym">Common thornapple</name>
    <dbReference type="NCBI Taxonomy" id="4076"/>
    <lineage>
        <taxon>Eukaryota</taxon>
        <taxon>Viridiplantae</taxon>
        <taxon>Streptophyta</taxon>
        <taxon>Embryophyta</taxon>
        <taxon>Tracheophyta</taxon>
        <taxon>Spermatophyta</taxon>
        <taxon>Magnoliopsida</taxon>
        <taxon>eudicotyledons</taxon>
        <taxon>Gunneridae</taxon>
        <taxon>Pentapetalae</taxon>
        <taxon>asterids</taxon>
        <taxon>lamiids</taxon>
        <taxon>Solanales</taxon>
        <taxon>Solanaceae</taxon>
        <taxon>Solanoideae</taxon>
        <taxon>Datureae</taxon>
        <taxon>Datura</taxon>
    </lineage>
</organism>
<protein>
    <submittedName>
        <fullName evidence="2">Uncharacterized protein</fullName>
    </submittedName>
</protein>
<gene>
    <name evidence="2" type="ORF">HAX54_033342</name>
</gene>
<evidence type="ECO:0000313" key="2">
    <source>
        <dbReference type="EMBL" id="MCD7456859.1"/>
    </source>
</evidence>
<comment type="caution">
    <text evidence="2">The sequence shown here is derived from an EMBL/GenBank/DDBJ whole genome shotgun (WGS) entry which is preliminary data.</text>
</comment>
<reference evidence="2 3" key="1">
    <citation type="journal article" date="2021" name="BMC Genomics">
        <title>Datura genome reveals duplications of psychoactive alkaloid biosynthetic genes and high mutation rate following tissue culture.</title>
        <authorList>
            <person name="Rajewski A."/>
            <person name="Carter-House D."/>
            <person name="Stajich J."/>
            <person name="Litt A."/>
        </authorList>
    </citation>
    <scope>NUCLEOTIDE SEQUENCE [LARGE SCALE GENOMIC DNA]</scope>
    <source>
        <strain evidence="2">AR-01</strain>
    </source>
</reference>
<proteinExistence type="predicted"/>
<dbReference type="Proteomes" id="UP000823775">
    <property type="component" value="Unassembled WGS sequence"/>
</dbReference>
<dbReference type="Pfam" id="PF05904">
    <property type="entry name" value="DUF863"/>
    <property type="match status" value="2"/>
</dbReference>
<sequence length="163" mass="18152">MAPYDGLLMWSILVQSSLTVRLLKKFHAKANIMAAHSAFKEIDYFEAAQALQLTETKEEDYMPKPFVPEVQIVEDAGATTRPAWNSSLTRRNGTRNGGARGRRKKVVDTTPAPVLTTVTSSPLMHQLSNIEASLEDKSLTGWGKTPRRPRDRDALEAILRLSC</sequence>
<evidence type="ECO:0000256" key="1">
    <source>
        <dbReference type="SAM" id="MobiDB-lite"/>
    </source>
</evidence>
<evidence type="ECO:0000313" key="3">
    <source>
        <dbReference type="Proteomes" id="UP000823775"/>
    </source>
</evidence>
<dbReference type="InterPro" id="IPR008581">
    <property type="entry name" value="DUF863_pln"/>
</dbReference>
<name>A0ABS8SDK0_DATST</name>